<evidence type="ECO:0000259" key="9">
    <source>
        <dbReference type="PROSITE" id="PS51747"/>
    </source>
</evidence>
<dbReference type="GO" id="GO:0006220">
    <property type="term" value="P:pyrimidine nucleotide metabolic process"/>
    <property type="evidence" value="ECO:0007669"/>
    <property type="project" value="InterPro"/>
</dbReference>
<dbReference type="GO" id="GO:0008270">
    <property type="term" value="F:zinc ion binding"/>
    <property type="evidence" value="ECO:0007669"/>
    <property type="project" value="InterPro"/>
</dbReference>
<dbReference type="PANTHER" id="PTHR11086:SF18">
    <property type="entry name" value="DEOXYCYTIDYLATE DEAMINASE"/>
    <property type="match status" value="1"/>
</dbReference>
<name>A0A6V7REH8_9BACL</name>
<keyword evidence="4" id="KW-0378">Hydrolase</keyword>
<dbReference type="InterPro" id="IPR013404">
    <property type="entry name" value="Competence_ComEB"/>
</dbReference>
<feature type="binding site" evidence="8">
    <location>
        <position position="71"/>
    </location>
    <ligand>
        <name>Zn(2+)</name>
        <dbReference type="ChEBI" id="CHEBI:29105"/>
        <note>catalytic</note>
    </ligand>
</feature>
<dbReference type="EMBL" id="CAJEWB010000010">
    <property type="protein sequence ID" value="CAD2076160.1"/>
    <property type="molecule type" value="Genomic_DNA"/>
</dbReference>
<evidence type="ECO:0000256" key="7">
    <source>
        <dbReference type="PIRSR" id="PIRSR006019-1"/>
    </source>
</evidence>
<comment type="similarity">
    <text evidence="2">Belongs to the cytidine and deoxycytidylate deaminase family.</text>
</comment>
<comment type="caution">
    <text evidence="10">The sequence shown here is derived from an EMBL/GenBank/DDBJ whole genome shotgun (WGS) entry which is preliminary data.</text>
</comment>
<evidence type="ECO:0000256" key="2">
    <source>
        <dbReference type="ARBA" id="ARBA00006576"/>
    </source>
</evidence>
<dbReference type="GO" id="GO:0004132">
    <property type="term" value="F:dCMP deaminase activity"/>
    <property type="evidence" value="ECO:0007669"/>
    <property type="project" value="InterPro"/>
</dbReference>
<dbReference type="PROSITE" id="PS51747">
    <property type="entry name" value="CYT_DCMP_DEAMINASES_2"/>
    <property type="match status" value="1"/>
</dbReference>
<evidence type="ECO:0000313" key="10">
    <source>
        <dbReference type="EMBL" id="CAD2076160.1"/>
    </source>
</evidence>
<feature type="active site" description="Proton donor" evidence="7">
    <location>
        <position position="73"/>
    </location>
</feature>
<dbReference type="PROSITE" id="PS00903">
    <property type="entry name" value="CYT_DCMP_DEAMINASES_1"/>
    <property type="match status" value="1"/>
</dbReference>
<keyword evidence="3 8" id="KW-0479">Metal-binding</keyword>
<evidence type="ECO:0000256" key="4">
    <source>
        <dbReference type="ARBA" id="ARBA00022801"/>
    </source>
</evidence>
<evidence type="ECO:0000256" key="5">
    <source>
        <dbReference type="ARBA" id="ARBA00022833"/>
    </source>
</evidence>
<feature type="binding site" evidence="8">
    <location>
        <position position="99"/>
    </location>
    <ligand>
        <name>Zn(2+)</name>
        <dbReference type="ChEBI" id="CHEBI:29105"/>
        <note>catalytic</note>
    </ligand>
</feature>
<evidence type="ECO:0000313" key="11">
    <source>
        <dbReference type="Proteomes" id="UP000588186"/>
    </source>
</evidence>
<dbReference type="InterPro" id="IPR016192">
    <property type="entry name" value="APOBEC/CMP_deaminase_Zn-bd"/>
</dbReference>
<dbReference type="CDD" id="cd01286">
    <property type="entry name" value="deoxycytidylate_deaminase"/>
    <property type="match status" value="1"/>
</dbReference>
<reference evidence="10 11" key="1">
    <citation type="submission" date="2020-07" db="EMBL/GenBank/DDBJ databases">
        <authorList>
            <person name="Criscuolo A."/>
        </authorList>
    </citation>
    <scope>NUCLEOTIDE SEQUENCE [LARGE SCALE GENOMIC DNA]</scope>
    <source>
        <strain evidence="10">CIP107946</strain>
    </source>
</reference>
<accession>A0A6V7REH8</accession>
<keyword evidence="11" id="KW-1185">Reference proteome</keyword>
<sequence>MMKRINWNEYFMAQAMLLSLRSTCSRLSVGATLVKDNRIIAGGYNGAVSGEHHCTDHGCYIEDGHCIRTIHAEVNALLQCSKNGVSTEGASVYVTHFPCINCTKALLQAGVINIYYRENYRNHPYAIELIEKTGATATKVDLDIIRLKKFLDESSL</sequence>
<feature type="domain" description="CMP/dCMP-type deaminase" evidence="9">
    <location>
        <begin position="6"/>
        <end position="128"/>
    </location>
</feature>
<evidence type="ECO:0000256" key="6">
    <source>
        <dbReference type="NCBIfam" id="TIGR02571"/>
    </source>
</evidence>
<dbReference type="InterPro" id="IPR015517">
    <property type="entry name" value="dCMP_deaminase-rel"/>
</dbReference>
<dbReference type="Pfam" id="PF00383">
    <property type="entry name" value="dCMP_cyt_deam_1"/>
    <property type="match status" value="1"/>
</dbReference>
<dbReference type="InterPro" id="IPR016193">
    <property type="entry name" value="Cytidine_deaminase-like"/>
</dbReference>
<keyword evidence="5 8" id="KW-0862">Zinc</keyword>
<dbReference type="Proteomes" id="UP000588186">
    <property type="component" value="Unassembled WGS sequence"/>
</dbReference>
<evidence type="ECO:0000256" key="8">
    <source>
        <dbReference type="PIRSR" id="PIRSR006019-2"/>
    </source>
</evidence>
<evidence type="ECO:0000256" key="1">
    <source>
        <dbReference type="ARBA" id="ARBA00001947"/>
    </source>
</evidence>
<organism evidence="10 11">
    <name type="scientific">Phocicoccus pinnipedialis</name>
    <dbReference type="NCBI Taxonomy" id="110845"/>
    <lineage>
        <taxon>Bacteria</taxon>
        <taxon>Bacillati</taxon>
        <taxon>Bacillota</taxon>
        <taxon>Bacilli</taxon>
        <taxon>Bacillales</taxon>
        <taxon>Salinicoccaceae</taxon>
        <taxon>Phocicoccus</taxon>
    </lineage>
</organism>
<dbReference type="InterPro" id="IPR002125">
    <property type="entry name" value="CMP_dCMP_dom"/>
</dbReference>
<dbReference type="SUPFAM" id="SSF53927">
    <property type="entry name" value="Cytidine deaminase-like"/>
    <property type="match status" value="1"/>
</dbReference>
<dbReference type="NCBIfam" id="TIGR02571">
    <property type="entry name" value="ComEB"/>
    <property type="match status" value="1"/>
</dbReference>
<feature type="binding site" evidence="8">
    <location>
        <position position="102"/>
    </location>
    <ligand>
        <name>Zn(2+)</name>
        <dbReference type="ChEBI" id="CHEBI:29105"/>
        <note>catalytic</note>
    </ligand>
</feature>
<gene>
    <name evidence="10" type="primary">tadA_2</name>
    <name evidence="10" type="ORF">JEOPIN946_01195</name>
</gene>
<dbReference type="InterPro" id="IPR035105">
    <property type="entry name" value="Deoxycytidylate_deaminase_dom"/>
</dbReference>
<dbReference type="AlphaFoldDB" id="A0A6V7REH8"/>
<dbReference type="PANTHER" id="PTHR11086">
    <property type="entry name" value="DEOXYCYTIDYLATE DEAMINASE-RELATED"/>
    <property type="match status" value="1"/>
</dbReference>
<dbReference type="GO" id="GO:0005737">
    <property type="term" value="C:cytoplasm"/>
    <property type="evidence" value="ECO:0007669"/>
    <property type="project" value="TreeGrafter"/>
</dbReference>
<dbReference type="InterPro" id="IPR016473">
    <property type="entry name" value="dCMP_deaminase"/>
</dbReference>
<dbReference type="PIRSF" id="PIRSF006019">
    <property type="entry name" value="dCMP_deaminase"/>
    <property type="match status" value="1"/>
</dbReference>
<protein>
    <recommendedName>
        <fullName evidence="6">ComE operon protein 2</fullName>
    </recommendedName>
</protein>
<proteinExistence type="inferred from homology"/>
<comment type="cofactor">
    <cofactor evidence="1 8">
        <name>Zn(2+)</name>
        <dbReference type="ChEBI" id="CHEBI:29105"/>
    </cofactor>
</comment>
<evidence type="ECO:0000256" key="3">
    <source>
        <dbReference type="ARBA" id="ARBA00022723"/>
    </source>
</evidence>
<dbReference type="Gene3D" id="3.40.140.10">
    <property type="entry name" value="Cytidine Deaminase, domain 2"/>
    <property type="match status" value="1"/>
</dbReference>